<dbReference type="Proteomes" id="UP001596104">
    <property type="component" value="Unassembled WGS sequence"/>
</dbReference>
<feature type="transmembrane region" description="Helical" evidence="1">
    <location>
        <begin position="47"/>
        <end position="73"/>
    </location>
</feature>
<reference evidence="3" key="1">
    <citation type="journal article" date="2019" name="Int. J. Syst. Evol. Microbiol.">
        <title>The Global Catalogue of Microorganisms (GCM) 10K type strain sequencing project: providing services to taxonomists for standard genome sequencing and annotation.</title>
        <authorList>
            <consortium name="The Broad Institute Genomics Platform"/>
            <consortium name="The Broad Institute Genome Sequencing Center for Infectious Disease"/>
            <person name="Wu L."/>
            <person name="Ma J."/>
        </authorList>
    </citation>
    <scope>NUCLEOTIDE SEQUENCE [LARGE SCALE GENOMIC DNA]</scope>
    <source>
        <strain evidence="3">CGMCC 1.16326</strain>
    </source>
</reference>
<evidence type="ECO:0000313" key="3">
    <source>
        <dbReference type="Proteomes" id="UP001596104"/>
    </source>
</evidence>
<gene>
    <name evidence="2" type="ORF">ACFPPC_09415</name>
</gene>
<sequence>MGNDDRGDMQFSSARQELRVAFKRIEAELPPRLARAMRWLRHRDSRLIRIPAGLALMLGGVFSFLPVLGAWMLPLGLMLLAADVPPLQRPMARFAHWCLGLLERFRRRSS</sequence>
<comment type="caution">
    <text evidence="2">The sequence shown here is derived from an EMBL/GenBank/DDBJ whole genome shotgun (WGS) entry which is preliminary data.</text>
</comment>
<keyword evidence="3" id="KW-1185">Reference proteome</keyword>
<evidence type="ECO:0008006" key="4">
    <source>
        <dbReference type="Google" id="ProtNLM"/>
    </source>
</evidence>
<dbReference type="RefSeq" id="WP_377007702.1">
    <property type="nucleotide sequence ID" value="NZ_JBHSLV010000016.1"/>
</dbReference>
<protein>
    <recommendedName>
        <fullName evidence="4">Transmembrane protein PGPGW</fullName>
    </recommendedName>
</protein>
<keyword evidence="1" id="KW-0472">Membrane</keyword>
<organism evidence="2 3">
    <name type="scientific">Bosea vestrisii</name>
    <dbReference type="NCBI Taxonomy" id="151416"/>
    <lineage>
        <taxon>Bacteria</taxon>
        <taxon>Pseudomonadati</taxon>
        <taxon>Pseudomonadota</taxon>
        <taxon>Alphaproteobacteria</taxon>
        <taxon>Hyphomicrobiales</taxon>
        <taxon>Boseaceae</taxon>
        <taxon>Bosea</taxon>
    </lineage>
</organism>
<proteinExistence type="predicted"/>
<keyword evidence="1" id="KW-1133">Transmembrane helix</keyword>
<evidence type="ECO:0000313" key="2">
    <source>
        <dbReference type="EMBL" id="MFC5392849.1"/>
    </source>
</evidence>
<evidence type="ECO:0000256" key="1">
    <source>
        <dbReference type="SAM" id="Phobius"/>
    </source>
</evidence>
<accession>A0ABW0H9Q5</accession>
<keyword evidence="1" id="KW-0812">Transmembrane</keyword>
<dbReference type="EMBL" id="JBHSLV010000016">
    <property type="protein sequence ID" value="MFC5392849.1"/>
    <property type="molecule type" value="Genomic_DNA"/>
</dbReference>
<name>A0ABW0H9Q5_9HYPH</name>